<evidence type="ECO:0000256" key="1">
    <source>
        <dbReference type="SAM" id="MobiDB-lite"/>
    </source>
</evidence>
<name>A0A6A3EV01_9STRA</name>
<gene>
    <name evidence="2" type="ORF">PF009_g12824</name>
</gene>
<comment type="caution">
    <text evidence="2">The sequence shown here is derived from an EMBL/GenBank/DDBJ whole genome shotgun (WGS) entry which is preliminary data.</text>
</comment>
<proteinExistence type="predicted"/>
<organism evidence="2 3">
    <name type="scientific">Phytophthora fragariae</name>
    <dbReference type="NCBI Taxonomy" id="53985"/>
    <lineage>
        <taxon>Eukaryota</taxon>
        <taxon>Sar</taxon>
        <taxon>Stramenopiles</taxon>
        <taxon>Oomycota</taxon>
        <taxon>Peronosporomycetes</taxon>
        <taxon>Peronosporales</taxon>
        <taxon>Peronosporaceae</taxon>
        <taxon>Phytophthora</taxon>
    </lineage>
</organism>
<evidence type="ECO:0000313" key="3">
    <source>
        <dbReference type="Proteomes" id="UP000429523"/>
    </source>
</evidence>
<dbReference type="AlphaFoldDB" id="A0A6A3EV01"/>
<evidence type="ECO:0000313" key="2">
    <source>
        <dbReference type="EMBL" id="KAE8937274.1"/>
    </source>
</evidence>
<dbReference type="EMBL" id="QXGF01000650">
    <property type="protein sequence ID" value="KAE8937274.1"/>
    <property type="molecule type" value="Genomic_DNA"/>
</dbReference>
<protein>
    <submittedName>
        <fullName evidence="2">Uncharacterized protein</fullName>
    </submittedName>
</protein>
<dbReference type="Proteomes" id="UP000429523">
    <property type="component" value="Unassembled WGS sequence"/>
</dbReference>
<feature type="compositionally biased region" description="Basic and acidic residues" evidence="1">
    <location>
        <begin position="29"/>
        <end position="41"/>
    </location>
</feature>
<accession>A0A6A3EV01</accession>
<reference evidence="2 3" key="1">
    <citation type="submission" date="2018-08" db="EMBL/GenBank/DDBJ databases">
        <title>Genomic investigation of the strawberry pathogen Phytophthora fragariae indicates pathogenicity is determined by transcriptional variation in three key races.</title>
        <authorList>
            <person name="Adams T.M."/>
            <person name="Armitage A.D."/>
            <person name="Sobczyk M.K."/>
            <person name="Bates H.J."/>
            <person name="Dunwell J.M."/>
            <person name="Nellist C.F."/>
            <person name="Harrison R.J."/>
        </authorList>
    </citation>
    <scope>NUCLEOTIDE SEQUENCE [LARGE SCALE GENOMIC DNA]</scope>
    <source>
        <strain evidence="2 3">NOV-9</strain>
    </source>
</reference>
<sequence length="85" mass="9228">MIRCTWVQTTGVGHRLNPEGGRRTKPHHSGTEECLSKRTDGEKDYGAATYAGQVEQGGSGQQRLSDLLRTANEGQAREACAQVVE</sequence>
<feature type="region of interest" description="Disordered" evidence="1">
    <location>
        <begin position="10"/>
        <end position="41"/>
    </location>
</feature>